<evidence type="ECO:0000313" key="4">
    <source>
        <dbReference type="Proteomes" id="UP001054902"/>
    </source>
</evidence>
<organism evidence="3 4">
    <name type="scientific">Chaetoceros tenuissimus</name>
    <dbReference type="NCBI Taxonomy" id="426638"/>
    <lineage>
        <taxon>Eukaryota</taxon>
        <taxon>Sar</taxon>
        <taxon>Stramenopiles</taxon>
        <taxon>Ochrophyta</taxon>
        <taxon>Bacillariophyta</taxon>
        <taxon>Coscinodiscophyceae</taxon>
        <taxon>Chaetocerotophycidae</taxon>
        <taxon>Chaetocerotales</taxon>
        <taxon>Chaetocerotaceae</taxon>
        <taxon>Chaetoceros</taxon>
    </lineage>
</organism>
<evidence type="ECO:0000313" key="3">
    <source>
        <dbReference type="EMBL" id="GFH57747.1"/>
    </source>
</evidence>
<dbReference type="Pfam" id="PF00085">
    <property type="entry name" value="Thioredoxin"/>
    <property type="match status" value="1"/>
</dbReference>
<reference evidence="3 4" key="1">
    <citation type="journal article" date="2021" name="Sci. Rep.">
        <title>The genome of the diatom Chaetoceros tenuissimus carries an ancient integrated fragment of an extant virus.</title>
        <authorList>
            <person name="Hongo Y."/>
            <person name="Kimura K."/>
            <person name="Takaki Y."/>
            <person name="Yoshida Y."/>
            <person name="Baba S."/>
            <person name="Kobayashi G."/>
            <person name="Nagasaki K."/>
            <person name="Hano T."/>
            <person name="Tomaru Y."/>
        </authorList>
    </citation>
    <scope>NUCLEOTIDE SEQUENCE [LARGE SCALE GENOMIC DNA]</scope>
    <source>
        <strain evidence="3 4">NIES-3715</strain>
    </source>
</reference>
<dbReference type="InterPro" id="IPR013766">
    <property type="entry name" value="Thioredoxin_domain"/>
</dbReference>
<protein>
    <recommendedName>
        <fullName evidence="2">Thioredoxin domain-containing protein</fullName>
    </recommendedName>
</protein>
<name>A0AAD3D4H9_9STRA</name>
<evidence type="ECO:0000259" key="2">
    <source>
        <dbReference type="Pfam" id="PF00085"/>
    </source>
</evidence>
<keyword evidence="4" id="KW-1185">Reference proteome</keyword>
<feature type="domain" description="Thioredoxin" evidence="2">
    <location>
        <begin position="33"/>
        <end position="80"/>
    </location>
</feature>
<proteinExistence type="predicted"/>
<sequence length="104" mass="11824">MLLNITDLEEFKAILDNDINPIVVDFTAHGIQVKVDVNSANEVATDCAIKELPTFQFYLRRDKIFELTGADKDALKRYLDSCVVKAELQKEFDDFDVSDDSADY</sequence>
<comment type="caution">
    <text evidence="3">The sequence shown here is derived from an EMBL/GenBank/DDBJ whole genome shotgun (WGS) entry which is preliminary data.</text>
</comment>
<evidence type="ECO:0000256" key="1">
    <source>
        <dbReference type="ARBA" id="ARBA00023157"/>
    </source>
</evidence>
<dbReference type="SUPFAM" id="SSF52833">
    <property type="entry name" value="Thioredoxin-like"/>
    <property type="match status" value="1"/>
</dbReference>
<dbReference type="Proteomes" id="UP001054902">
    <property type="component" value="Unassembled WGS sequence"/>
</dbReference>
<dbReference type="AlphaFoldDB" id="A0AAD3D4H9"/>
<gene>
    <name evidence="3" type="ORF">CTEN210_14223</name>
</gene>
<dbReference type="InterPro" id="IPR036249">
    <property type="entry name" value="Thioredoxin-like_sf"/>
</dbReference>
<dbReference type="EMBL" id="BLLK01000058">
    <property type="protein sequence ID" value="GFH57747.1"/>
    <property type="molecule type" value="Genomic_DNA"/>
</dbReference>
<dbReference type="Gene3D" id="3.40.30.10">
    <property type="entry name" value="Glutaredoxin"/>
    <property type="match status" value="1"/>
</dbReference>
<dbReference type="CDD" id="cd02947">
    <property type="entry name" value="TRX_family"/>
    <property type="match status" value="1"/>
</dbReference>
<keyword evidence="1" id="KW-1015">Disulfide bond</keyword>
<accession>A0AAD3D4H9</accession>
<dbReference type="PANTHER" id="PTHR46115">
    <property type="entry name" value="THIOREDOXIN-LIKE PROTEIN 1"/>
    <property type="match status" value="1"/>
</dbReference>